<dbReference type="Pfam" id="PF03097">
    <property type="entry name" value="BRO1"/>
    <property type="match status" value="1"/>
</dbReference>
<reference evidence="4" key="1">
    <citation type="thesis" date="2020" institute="ProQuest LLC" country="789 East Eisenhower Parkway, Ann Arbor, MI, USA">
        <title>Comparative Genomics and Chromosome Evolution.</title>
        <authorList>
            <person name="Mudd A.B."/>
        </authorList>
    </citation>
    <scope>NUCLEOTIDE SEQUENCE</scope>
    <source>
        <strain evidence="4">237g6f4</strain>
        <tissue evidence="4">Blood</tissue>
    </source>
</reference>
<keyword evidence="5" id="KW-1185">Reference proteome</keyword>
<dbReference type="GO" id="GO:0005768">
    <property type="term" value="C:endosome"/>
    <property type="evidence" value="ECO:0007669"/>
    <property type="project" value="TreeGrafter"/>
</dbReference>
<sequence>MEAVPRMPMIWLDLKEAGEFGFNQAVKQFVLKNYGENPENYNEELKKLDQLRQSAVNVPRDFEGCSVLRKYFGQLHYLQSRIPMGVEQEAAVPITWTEIFSGKPVTHGDIKYEQACVLYNLAVCCCERLCAAAAPELQGKPPPPGACSLLSQGGSGFPGMSQGSKSQAPASRSRPAGGRGSQEPASAAEALGVRRSARNSSNAAPSTPRPAKASKSTKTPGKLDTSGKLGTKEKLDTAGKLSAQGGEADLSEEGWGMLRTRESISSYASRALGHLSEYEEASKTVRRLREKLRCAHARASSAPKRKKEQILAEISRLQTNIQALEERKAYLLERSGPFKEKILNDERFREMEEEKQRRLMGLQPESQTEEESPVPYSGPPAGQAALSSGCGSAGPGEDSDSHQGGALMEEIRRLESPVHLQDFTFGDDLPEDAPGGQQTTKEEDQIRGSGESSLQPPPRKTRVGRRVSSLCEPRYPAQHGSCSGLSARERGDYRCDI</sequence>
<feature type="compositionally biased region" description="Polar residues" evidence="2">
    <location>
        <begin position="161"/>
        <end position="170"/>
    </location>
</feature>
<evidence type="ECO:0000313" key="5">
    <source>
        <dbReference type="Proteomes" id="UP000824782"/>
    </source>
</evidence>
<proteinExistence type="predicted"/>
<evidence type="ECO:0000259" key="3">
    <source>
        <dbReference type="PROSITE" id="PS51180"/>
    </source>
</evidence>
<feature type="coiled-coil region" evidence="1">
    <location>
        <begin position="278"/>
        <end position="334"/>
    </location>
</feature>
<feature type="domain" description="BRO1" evidence="3">
    <location>
        <begin position="8"/>
        <end position="497"/>
    </location>
</feature>
<keyword evidence="1" id="KW-0175">Coiled coil</keyword>
<accession>A0AAV6ZJG2</accession>
<protein>
    <recommendedName>
        <fullName evidence="3">BRO1 domain-containing protein</fullName>
    </recommendedName>
</protein>
<evidence type="ECO:0000256" key="1">
    <source>
        <dbReference type="SAM" id="Coils"/>
    </source>
</evidence>
<feature type="compositionally biased region" description="Basic and acidic residues" evidence="2">
    <location>
        <begin position="344"/>
        <end position="357"/>
    </location>
</feature>
<gene>
    <name evidence="4" type="ORF">GDO81_027874</name>
</gene>
<dbReference type="GO" id="GO:0043328">
    <property type="term" value="P:protein transport to vacuole involved in ubiquitin-dependent protein catabolic process via the multivesicular body sorting pathway"/>
    <property type="evidence" value="ECO:0007669"/>
    <property type="project" value="TreeGrafter"/>
</dbReference>
<evidence type="ECO:0000256" key="2">
    <source>
        <dbReference type="SAM" id="MobiDB-lite"/>
    </source>
</evidence>
<dbReference type="Proteomes" id="UP000824782">
    <property type="component" value="Unassembled WGS sequence"/>
</dbReference>
<dbReference type="PANTHER" id="PTHR23030:SF30">
    <property type="entry name" value="TYROSINE-PROTEIN PHOSPHATASE NON-RECEPTOR TYPE 23"/>
    <property type="match status" value="1"/>
</dbReference>
<feature type="compositionally biased region" description="Basic and acidic residues" evidence="2">
    <location>
        <begin position="487"/>
        <end position="497"/>
    </location>
</feature>
<organism evidence="4 5">
    <name type="scientific">Engystomops pustulosus</name>
    <name type="common">Tungara frog</name>
    <name type="synonym">Physalaemus pustulosus</name>
    <dbReference type="NCBI Taxonomy" id="76066"/>
    <lineage>
        <taxon>Eukaryota</taxon>
        <taxon>Metazoa</taxon>
        <taxon>Chordata</taxon>
        <taxon>Craniata</taxon>
        <taxon>Vertebrata</taxon>
        <taxon>Euteleostomi</taxon>
        <taxon>Amphibia</taxon>
        <taxon>Batrachia</taxon>
        <taxon>Anura</taxon>
        <taxon>Neobatrachia</taxon>
        <taxon>Hyloidea</taxon>
        <taxon>Leptodactylidae</taxon>
        <taxon>Leiuperinae</taxon>
        <taxon>Engystomops</taxon>
    </lineage>
</organism>
<dbReference type="PROSITE" id="PS51180">
    <property type="entry name" value="BRO1"/>
    <property type="match status" value="1"/>
</dbReference>
<name>A0AAV6ZJG2_ENGPU</name>
<evidence type="ECO:0000313" key="4">
    <source>
        <dbReference type="EMBL" id="KAG8547634.1"/>
    </source>
</evidence>
<dbReference type="PANTHER" id="PTHR23030">
    <property type="entry name" value="PCD6 INTERACTING PROTEIN-RELATED"/>
    <property type="match status" value="1"/>
</dbReference>
<dbReference type="SMART" id="SM01041">
    <property type="entry name" value="BRO1"/>
    <property type="match status" value="1"/>
</dbReference>
<dbReference type="InterPro" id="IPR004328">
    <property type="entry name" value="BRO1_dom"/>
</dbReference>
<dbReference type="AlphaFoldDB" id="A0AAV6ZJG2"/>
<dbReference type="Gene3D" id="1.25.40.280">
    <property type="entry name" value="alix/aip1 like domains"/>
    <property type="match status" value="1"/>
</dbReference>
<dbReference type="InterPro" id="IPR038499">
    <property type="entry name" value="BRO1_sf"/>
</dbReference>
<comment type="caution">
    <text evidence="4">The sequence shown here is derived from an EMBL/GenBank/DDBJ whole genome shotgun (WGS) entry which is preliminary data.</text>
</comment>
<feature type="region of interest" description="Disordered" evidence="2">
    <location>
        <begin position="344"/>
        <end position="497"/>
    </location>
</feature>
<dbReference type="EMBL" id="WNYA01000660">
    <property type="protein sequence ID" value="KAG8547634.1"/>
    <property type="molecule type" value="Genomic_DNA"/>
</dbReference>
<dbReference type="GO" id="GO:0045022">
    <property type="term" value="P:early endosome to late endosome transport"/>
    <property type="evidence" value="ECO:0007669"/>
    <property type="project" value="TreeGrafter"/>
</dbReference>
<dbReference type="GO" id="GO:0032456">
    <property type="term" value="P:endocytic recycling"/>
    <property type="evidence" value="ECO:0007669"/>
    <property type="project" value="TreeGrafter"/>
</dbReference>
<feature type="region of interest" description="Disordered" evidence="2">
    <location>
        <begin position="149"/>
        <end position="255"/>
    </location>
</feature>